<evidence type="ECO:0000259" key="1">
    <source>
        <dbReference type="Pfam" id="PF03781"/>
    </source>
</evidence>
<dbReference type="PANTHER" id="PTHR23150:SF19">
    <property type="entry name" value="FORMYLGLYCINE-GENERATING ENZYME"/>
    <property type="match status" value="1"/>
</dbReference>
<dbReference type="RefSeq" id="WP_380904744.1">
    <property type="nucleotide sequence ID" value="NZ_JBHULR010000005.1"/>
</dbReference>
<organism evidence="2 3">
    <name type="scientific">Sphingobacterium suaedae</name>
    <dbReference type="NCBI Taxonomy" id="1686402"/>
    <lineage>
        <taxon>Bacteria</taxon>
        <taxon>Pseudomonadati</taxon>
        <taxon>Bacteroidota</taxon>
        <taxon>Sphingobacteriia</taxon>
        <taxon>Sphingobacteriales</taxon>
        <taxon>Sphingobacteriaceae</taxon>
        <taxon>Sphingobacterium</taxon>
    </lineage>
</organism>
<dbReference type="InterPro" id="IPR042095">
    <property type="entry name" value="SUMF_sf"/>
</dbReference>
<keyword evidence="3" id="KW-1185">Reference proteome</keyword>
<dbReference type="Gene3D" id="3.90.1580.10">
    <property type="entry name" value="paralog of FGE (formylglycine-generating enzyme)"/>
    <property type="match status" value="1"/>
</dbReference>
<feature type="domain" description="Sulfatase-modifying factor enzyme-like" evidence="1">
    <location>
        <begin position="51"/>
        <end position="415"/>
    </location>
</feature>
<dbReference type="InterPro" id="IPR051043">
    <property type="entry name" value="Sulfatase_Mod_Factor_Kinase"/>
</dbReference>
<dbReference type="InterPro" id="IPR005532">
    <property type="entry name" value="SUMF_dom"/>
</dbReference>
<dbReference type="InterPro" id="IPR016187">
    <property type="entry name" value="CTDL_fold"/>
</dbReference>
<proteinExistence type="predicted"/>
<dbReference type="Proteomes" id="UP001597545">
    <property type="component" value="Unassembled WGS sequence"/>
</dbReference>
<comment type="caution">
    <text evidence="2">The sequence shown here is derived from an EMBL/GenBank/DDBJ whole genome shotgun (WGS) entry which is preliminary data.</text>
</comment>
<protein>
    <submittedName>
        <fullName evidence="2">SUMF1/EgtB/PvdO family nonheme iron enzyme</fullName>
    </submittedName>
</protein>
<evidence type="ECO:0000313" key="3">
    <source>
        <dbReference type="Proteomes" id="UP001597545"/>
    </source>
</evidence>
<dbReference type="Pfam" id="PF03781">
    <property type="entry name" value="FGE-sulfatase"/>
    <property type="match status" value="1"/>
</dbReference>
<evidence type="ECO:0000313" key="2">
    <source>
        <dbReference type="EMBL" id="MFD2548717.1"/>
    </source>
</evidence>
<dbReference type="PANTHER" id="PTHR23150">
    <property type="entry name" value="SULFATASE MODIFYING FACTOR 1, 2"/>
    <property type="match status" value="1"/>
</dbReference>
<dbReference type="EMBL" id="JBHULR010000005">
    <property type="protein sequence ID" value="MFD2548717.1"/>
    <property type="molecule type" value="Genomic_DNA"/>
</dbReference>
<dbReference type="SUPFAM" id="SSF56436">
    <property type="entry name" value="C-type lectin-like"/>
    <property type="match status" value="1"/>
</dbReference>
<reference evidence="3" key="1">
    <citation type="journal article" date="2019" name="Int. J. Syst. Evol. Microbiol.">
        <title>The Global Catalogue of Microorganisms (GCM) 10K type strain sequencing project: providing services to taxonomists for standard genome sequencing and annotation.</title>
        <authorList>
            <consortium name="The Broad Institute Genomics Platform"/>
            <consortium name="The Broad Institute Genome Sequencing Center for Infectious Disease"/>
            <person name="Wu L."/>
            <person name="Ma J."/>
        </authorList>
    </citation>
    <scope>NUCLEOTIDE SEQUENCE [LARGE SCALE GENOMIC DNA]</scope>
    <source>
        <strain evidence="3">KCTC 42662</strain>
    </source>
</reference>
<name>A0ABW5KI98_9SPHI</name>
<accession>A0ABW5KI98</accession>
<sequence length="433" mass="48902">MKNMKVKFLNYMYIPALLTLTLVVWGCSSSNNFYKAPKVSAFKGGKLPAPPGMVYIPSGTILFKGSLDSGNVGKNVSLSAFFIDETEVTNKQYRQFVNWVADSIAVTDYLQDDQYFLDVASEDGERRRINWKKIKRISPIWRSSDPSIVEKITPMLELKGSVRSLNPEVVKYRFSYLKAKGNMKKEYVTESVPVLIAEDIWSKDFPNSQLTSLDANYFTHQSFDYYPVVGVTWRQARAYSDWRGKEMMANLMKNSYLSGYQLTFSLPTEAQWQYAAGGRIDARDTVAGSQLTIDGDDGKEKLAVNYKQGEGTYSRDGATFTLPVKSYIANKFGLYNMAGNVSEWTLDAYSPSAVAFVNDLNPVLLYDADEDDADALKRKVVRGGSWKDNGEQLNSDTRNYSVDYEPHSYIGFRCVMSAFELPAAQSKTRKYQN</sequence>
<gene>
    <name evidence="2" type="ORF">ACFSR5_13780</name>
</gene>